<keyword evidence="7" id="KW-0067">ATP-binding</keyword>
<dbReference type="EMBL" id="SWKU01000033">
    <property type="protein sequence ID" value="KAF2995353.1"/>
    <property type="molecule type" value="Genomic_DNA"/>
</dbReference>
<evidence type="ECO:0000256" key="5">
    <source>
        <dbReference type="ARBA" id="ARBA00022741"/>
    </source>
</evidence>
<dbReference type="Pfam" id="PF00512">
    <property type="entry name" value="HisKA"/>
    <property type="match status" value="1"/>
</dbReference>
<feature type="compositionally biased region" description="Basic and acidic residues" evidence="12">
    <location>
        <begin position="1515"/>
        <end position="1554"/>
    </location>
</feature>
<dbReference type="InterPro" id="IPR011006">
    <property type="entry name" value="CheY-like_superfamily"/>
</dbReference>
<dbReference type="InterPro" id="IPR003661">
    <property type="entry name" value="HisK_dim/P_dom"/>
</dbReference>
<dbReference type="PANTHER" id="PTHR43065">
    <property type="entry name" value="SENSOR HISTIDINE KINASE"/>
    <property type="match status" value="1"/>
</dbReference>
<dbReference type="InterPro" id="IPR003594">
    <property type="entry name" value="HATPase_dom"/>
</dbReference>
<feature type="region of interest" description="Disordered" evidence="12">
    <location>
        <begin position="1"/>
        <end position="78"/>
    </location>
</feature>
<evidence type="ECO:0000256" key="7">
    <source>
        <dbReference type="ARBA" id="ARBA00022840"/>
    </source>
</evidence>
<evidence type="ECO:0000313" key="17">
    <source>
        <dbReference type="Proteomes" id="UP000801428"/>
    </source>
</evidence>
<dbReference type="Gene3D" id="3.40.50.2300">
    <property type="match status" value="1"/>
</dbReference>
<dbReference type="SMART" id="SM00448">
    <property type="entry name" value="REC"/>
    <property type="match status" value="1"/>
</dbReference>
<feature type="compositionally biased region" description="Basic and acidic residues" evidence="12">
    <location>
        <begin position="1178"/>
        <end position="1187"/>
    </location>
</feature>
<dbReference type="InterPro" id="IPR016132">
    <property type="entry name" value="Phyto_chromo_attachment"/>
</dbReference>
<dbReference type="FunFam" id="1.10.287.130:FF:000048">
    <property type="entry name" value="Sensor histidine kinase/response regulator"/>
    <property type="match status" value="1"/>
</dbReference>
<dbReference type="Gene3D" id="3.30.565.10">
    <property type="entry name" value="Histidine kinase-like ATPase, C-terminal domain"/>
    <property type="match status" value="1"/>
</dbReference>
<name>A0A9P4W7U2_CURKU</name>
<dbReference type="FunFam" id="3.30.450.270:FF:000002">
    <property type="entry name" value="Sensor histidine kinase/response regulator, putative"/>
    <property type="match status" value="1"/>
</dbReference>
<evidence type="ECO:0000256" key="2">
    <source>
        <dbReference type="ARBA" id="ARBA00022553"/>
    </source>
</evidence>
<dbReference type="InterPro" id="IPR013654">
    <property type="entry name" value="PAS_2"/>
</dbReference>
<feature type="compositionally biased region" description="Polar residues" evidence="12">
    <location>
        <begin position="182"/>
        <end position="202"/>
    </location>
</feature>
<evidence type="ECO:0000256" key="1">
    <source>
        <dbReference type="ARBA" id="ARBA00022543"/>
    </source>
</evidence>
<evidence type="ECO:0000256" key="12">
    <source>
        <dbReference type="SAM" id="MobiDB-lite"/>
    </source>
</evidence>
<dbReference type="CDD" id="cd00082">
    <property type="entry name" value="HisKA"/>
    <property type="match status" value="1"/>
</dbReference>
<feature type="region of interest" description="Disordered" evidence="12">
    <location>
        <begin position="92"/>
        <end position="218"/>
    </location>
</feature>
<dbReference type="PROSITE" id="PS50109">
    <property type="entry name" value="HIS_KIN"/>
    <property type="match status" value="1"/>
</dbReference>
<dbReference type="Pfam" id="PF00360">
    <property type="entry name" value="PHY"/>
    <property type="match status" value="1"/>
</dbReference>
<dbReference type="Gene3D" id="3.30.450.20">
    <property type="entry name" value="PAS domain"/>
    <property type="match status" value="2"/>
</dbReference>
<dbReference type="Gene3D" id="3.30.450.270">
    <property type="match status" value="1"/>
</dbReference>
<keyword evidence="8" id="KW-0157">Chromophore</keyword>
<evidence type="ECO:0000259" key="13">
    <source>
        <dbReference type="PROSITE" id="PS50046"/>
    </source>
</evidence>
<dbReference type="PRINTS" id="PR01033">
    <property type="entry name" value="PHYTOCHROME"/>
</dbReference>
<evidence type="ECO:0000259" key="15">
    <source>
        <dbReference type="PROSITE" id="PS50110"/>
    </source>
</evidence>
<dbReference type="GO" id="GO:0006355">
    <property type="term" value="P:regulation of DNA-templated transcription"/>
    <property type="evidence" value="ECO:0007669"/>
    <property type="project" value="InterPro"/>
</dbReference>
<dbReference type="GO" id="GO:0009584">
    <property type="term" value="P:detection of visible light"/>
    <property type="evidence" value="ECO:0007669"/>
    <property type="project" value="InterPro"/>
</dbReference>
<evidence type="ECO:0000256" key="4">
    <source>
        <dbReference type="ARBA" id="ARBA00022679"/>
    </source>
</evidence>
<dbReference type="Gene3D" id="3.30.450.40">
    <property type="match status" value="1"/>
</dbReference>
<feature type="domain" description="Histidine kinase" evidence="14">
    <location>
        <begin position="833"/>
        <end position="1072"/>
    </location>
</feature>
<proteinExistence type="predicted"/>
<dbReference type="PANTHER" id="PTHR43065:SF10">
    <property type="entry name" value="PEROXIDE STRESS-ACTIVATED HISTIDINE KINASE MAK3"/>
    <property type="match status" value="1"/>
</dbReference>
<dbReference type="SUPFAM" id="SSF55785">
    <property type="entry name" value="PYP-like sensor domain (PAS domain)"/>
    <property type="match status" value="1"/>
</dbReference>
<comment type="caution">
    <text evidence="16">The sequence shown here is derived from an EMBL/GenBank/DDBJ whole genome shotgun (WGS) entry which is preliminary data.</text>
</comment>
<feature type="compositionally biased region" description="Basic and acidic residues" evidence="12">
    <location>
        <begin position="1477"/>
        <end position="1486"/>
    </location>
</feature>
<evidence type="ECO:0000256" key="10">
    <source>
        <dbReference type="ARBA" id="ARBA00023170"/>
    </source>
</evidence>
<keyword evidence="17" id="KW-1185">Reference proteome</keyword>
<dbReference type="SUPFAM" id="SSF52172">
    <property type="entry name" value="CheY-like"/>
    <property type="match status" value="1"/>
</dbReference>
<dbReference type="SMART" id="SM00387">
    <property type="entry name" value="HATPase_c"/>
    <property type="match status" value="1"/>
</dbReference>
<evidence type="ECO:0000256" key="11">
    <source>
        <dbReference type="PROSITE-ProRule" id="PRU00169"/>
    </source>
</evidence>
<feature type="compositionally biased region" description="Basic and acidic residues" evidence="12">
    <location>
        <begin position="30"/>
        <end position="44"/>
    </location>
</feature>
<dbReference type="Pfam" id="PF08446">
    <property type="entry name" value="PAS_2"/>
    <property type="match status" value="1"/>
</dbReference>
<keyword evidence="3" id="KW-0716">Sensory transduction</keyword>
<dbReference type="InterPro" id="IPR001789">
    <property type="entry name" value="Sig_transdc_resp-reg_receiver"/>
</dbReference>
<feature type="compositionally biased region" description="Low complexity" evidence="12">
    <location>
        <begin position="1158"/>
        <end position="1168"/>
    </location>
</feature>
<dbReference type="InterPro" id="IPR036890">
    <property type="entry name" value="HATPase_C_sf"/>
</dbReference>
<dbReference type="InterPro" id="IPR013515">
    <property type="entry name" value="Phytochrome_cen-reg"/>
</dbReference>
<dbReference type="Proteomes" id="UP000801428">
    <property type="component" value="Unassembled WGS sequence"/>
</dbReference>
<evidence type="ECO:0000259" key="14">
    <source>
        <dbReference type="PROSITE" id="PS50109"/>
    </source>
</evidence>
<dbReference type="SUPFAM" id="SSF47384">
    <property type="entry name" value="Homodimeric domain of signal transducing histidine kinase"/>
    <property type="match status" value="1"/>
</dbReference>
<feature type="compositionally biased region" description="Low complexity" evidence="12">
    <location>
        <begin position="1080"/>
        <end position="1094"/>
    </location>
</feature>
<dbReference type="Pfam" id="PF00072">
    <property type="entry name" value="Response_reg"/>
    <property type="match status" value="1"/>
</dbReference>
<dbReference type="GO" id="GO:0009881">
    <property type="term" value="F:photoreceptor activity"/>
    <property type="evidence" value="ECO:0007669"/>
    <property type="project" value="UniProtKB-KW"/>
</dbReference>
<dbReference type="SMART" id="SM00388">
    <property type="entry name" value="HisKA"/>
    <property type="match status" value="1"/>
</dbReference>
<keyword evidence="4" id="KW-0808">Transferase</keyword>
<feature type="domain" description="Response regulatory" evidence="15">
    <location>
        <begin position="1319"/>
        <end position="1449"/>
    </location>
</feature>
<feature type="modified residue" description="4-aspartylphosphate" evidence="11">
    <location>
        <position position="1370"/>
    </location>
</feature>
<gene>
    <name evidence="16" type="primary">PHY1_1</name>
    <name evidence="16" type="ORF">E8E13_002765</name>
</gene>
<dbReference type="Gene3D" id="1.10.287.130">
    <property type="match status" value="1"/>
</dbReference>
<dbReference type="PROSITE" id="PS50110">
    <property type="entry name" value="RESPONSE_REGULATORY"/>
    <property type="match status" value="1"/>
</dbReference>
<dbReference type="InterPro" id="IPR029016">
    <property type="entry name" value="GAF-like_dom_sf"/>
</dbReference>
<dbReference type="GO" id="GO:0005524">
    <property type="term" value="F:ATP binding"/>
    <property type="evidence" value="ECO:0007669"/>
    <property type="project" value="UniProtKB-KW"/>
</dbReference>
<dbReference type="InterPro" id="IPR001294">
    <property type="entry name" value="Phytochrome"/>
</dbReference>
<dbReference type="GO" id="GO:0000155">
    <property type="term" value="F:phosphorelay sensor kinase activity"/>
    <property type="evidence" value="ECO:0007669"/>
    <property type="project" value="InterPro"/>
</dbReference>
<keyword evidence="1" id="KW-0600">Photoreceptor protein</keyword>
<keyword evidence="5" id="KW-0547">Nucleotide-binding</keyword>
<feature type="compositionally biased region" description="Polar residues" evidence="12">
    <location>
        <begin position="126"/>
        <end position="136"/>
    </location>
</feature>
<dbReference type="InterPro" id="IPR035965">
    <property type="entry name" value="PAS-like_dom_sf"/>
</dbReference>
<feature type="region of interest" description="Disordered" evidence="12">
    <location>
        <begin position="1075"/>
        <end position="1262"/>
    </location>
</feature>
<dbReference type="PROSITE" id="PS50046">
    <property type="entry name" value="PHYTOCHROME_2"/>
    <property type="match status" value="1"/>
</dbReference>
<dbReference type="InterPro" id="IPR036097">
    <property type="entry name" value="HisK_dim/P_sf"/>
</dbReference>
<dbReference type="CDD" id="cd17546">
    <property type="entry name" value="REC_hyHK_CKI1_RcsC-like"/>
    <property type="match status" value="1"/>
</dbReference>
<evidence type="ECO:0000256" key="6">
    <source>
        <dbReference type="ARBA" id="ARBA00022777"/>
    </source>
</evidence>
<feature type="domain" description="Phytochrome chromophore attachment site" evidence="13">
    <location>
        <begin position="457"/>
        <end position="619"/>
    </location>
</feature>
<dbReference type="InterPro" id="IPR005467">
    <property type="entry name" value="His_kinase_dom"/>
</dbReference>
<evidence type="ECO:0000313" key="16">
    <source>
        <dbReference type="EMBL" id="KAF2995353.1"/>
    </source>
</evidence>
<keyword evidence="9" id="KW-0902">Two-component regulatory system</keyword>
<accession>A0A9P4W7U2</accession>
<keyword evidence="6 16" id="KW-0418">Kinase</keyword>
<reference evidence="16" key="1">
    <citation type="submission" date="2019-04" db="EMBL/GenBank/DDBJ databases">
        <title>Sequencing of skin fungus with MAO and IRED activity.</title>
        <authorList>
            <person name="Marsaioli A.J."/>
            <person name="Bonatto J.M.C."/>
            <person name="Reis Junior O."/>
        </authorList>
    </citation>
    <scope>NUCLEOTIDE SEQUENCE</scope>
    <source>
        <strain evidence="16">30M1</strain>
    </source>
</reference>
<sequence>MSPPTPQPQDAEHSASQGDAAQASPAPLPSDHDPLSATEAHTETLDFAGDNAQQDSAPPPTSVATNVGPYSPSAAGLSPAAHDRVFPIRSVVSVDPNPTSTPKAVSHHGGGDYFHQYSRASDPRRPSNSTSSTASHGRSRQAPPADTSRRQAAPPARANTGSERAEFNKSKLQLPSALFKEMTSSSATNSMDDGESQTSSTGGFRAASPGAPSTRSNLSSVGEVGALITPRFKHVVTEGGHMVITGRDGETLQRCEDEPIHMPGAVQGFGLLIALQDDPEGNGGLLVRVASENSKRFLGRTPTELFALESFTDILSEEQADNLLDHIDFIKDEESDVLTNGPEVFTISIKVPGVARTRKLWCAVHISDANHDLIICEFELEDDPQFPLVPPNEMTPELPEDTLASNPTEEEYLESTEIKSRPLRVLRSARKRKGEAAAMEVFNIMSQVQEQLASAPTLDKFLKVLVGVVKELTGFHRVMIYQFDQSFNGRVVTELVDPRATKDLYKGLNFPASDIPKQARELYKLNKVRMLYDRDQETARLVCRTEEDLATPLDLTHSYLRAMSPIHLKYLANMAVRSSMSISINAFNELWGLIACHTYGSRGMRVSFPIRKMCRMVGDSASRNIERLSYASRLQARKLINTVPSQHNPSGYIIASSDDLLKLFDADFGLLSIRDETKILGHMDNSQEALAMLEYLRMRKIQSVMTSTDVNEDFPDLRYQPGFHTVAGMLIVPLTVGGADFIVFFRKGQLREVKWAGNPYEKFVKEGTEGYLEPRKSFKTWSETVVGKCREWTEEEIETASVLCLVYGKFIEVWRQKEAALQNSQLTRLLLANSAHEVRTPLNAIINYLEIALEGSLDSETRENLSRSHSASKSLIYVINDLLDLTKTEEGGPLIKGESFNLSATIKEATGAFRGDARRKNIDYEVIEHEGLPKSCIGDQRRVRQAISNIAANAIQHTTQGGVKIEVYVASRPSKDHAEVEVAVTDTGAGINPKRLDQLFYDLEQVQSEPSAGLEDAIAPDPKQIAQQDDKTALGLGLAVVARIIRNMNGQLRIRSEEGKGTRFVIQFPFDLPDDEEMVEPPLSSPSESGSITPHPDRSRNLSSGVGERTLVSPSMSRHDSNNSSSKNAIVNGTLITHPGATSRRQSADSLSRKSSLKSKTSLRSFRSGMSASTQESAKSDVDRLIDDLQAPHLVEKRRTGGVAGTSSSAHSMRPPLSKRNSLDPGSPSRARSKSLEPADGRISVVPPHQRSLDSRIPGEEPIMYSSQPLRAVRVPDEGTTPDGPPPAGTILGEVKDEPKELSPASTPAPAKLTADRMRVLVAEDDPVNSRIVKKRLEKMQHNVYLTVNGEECASAFGESPKDFDVVLMDMQMPIVDGLTSTKMIRSYEKTHTNIYSPRAALCGRIPIVAVSASLIEKDRQQYIDAGFDAWILKPISFDRLNKLMTAIVDKDIRKECMYEPGAWEKGGWFHEGKASVDEVDTKPTDKPPVSNPSDMVAEAAEDAENPLAGEENEEGRQPEEQKRLLKKQEEERTQEDDQKNEEVRHEDPKDAAG</sequence>
<evidence type="ECO:0000256" key="9">
    <source>
        <dbReference type="ARBA" id="ARBA00023012"/>
    </source>
</evidence>
<dbReference type="SUPFAM" id="SSF55781">
    <property type="entry name" value="GAF domain-like"/>
    <property type="match status" value="2"/>
</dbReference>
<organism evidence="16 17">
    <name type="scientific">Curvularia kusanoi</name>
    <name type="common">Cochliobolus kusanoi</name>
    <dbReference type="NCBI Taxonomy" id="90978"/>
    <lineage>
        <taxon>Eukaryota</taxon>
        <taxon>Fungi</taxon>
        <taxon>Dikarya</taxon>
        <taxon>Ascomycota</taxon>
        <taxon>Pezizomycotina</taxon>
        <taxon>Dothideomycetes</taxon>
        <taxon>Pleosporomycetidae</taxon>
        <taxon>Pleosporales</taxon>
        <taxon>Pleosporineae</taxon>
        <taxon>Pleosporaceae</taxon>
        <taxon>Curvularia</taxon>
    </lineage>
</organism>
<keyword evidence="10" id="KW-0675">Receptor</keyword>
<dbReference type="Pfam" id="PF02518">
    <property type="entry name" value="HATPase_c"/>
    <property type="match status" value="1"/>
</dbReference>
<dbReference type="InterPro" id="IPR043150">
    <property type="entry name" value="Phytochrome_PHY_sf"/>
</dbReference>
<dbReference type="Pfam" id="PF01590">
    <property type="entry name" value="GAF"/>
    <property type="match status" value="1"/>
</dbReference>
<keyword evidence="2 11" id="KW-0597">Phosphoprotein</keyword>
<dbReference type="OrthoDB" id="2015534at2759"/>
<protein>
    <submittedName>
        <fullName evidence="16">Light-sensor Protein kinase</fullName>
    </submittedName>
</protein>
<feature type="region of interest" description="Disordered" evidence="12">
    <location>
        <begin position="1477"/>
        <end position="1554"/>
    </location>
</feature>
<dbReference type="InterPro" id="IPR003018">
    <property type="entry name" value="GAF"/>
</dbReference>
<dbReference type="SUPFAM" id="SSF55874">
    <property type="entry name" value="ATPase domain of HSP90 chaperone/DNA topoisomerase II/histidine kinase"/>
    <property type="match status" value="1"/>
</dbReference>
<evidence type="ECO:0000256" key="8">
    <source>
        <dbReference type="ARBA" id="ARBA00022991"/>
    </source>
</evidence>
<evidence type="ECO:0000256" key="3">
    <source>
        <dbReference type="ARBA" id="ARBA00022606"/>
    </source>
</evidence>